<evidence type="ECO:0000259" key="5">
    <source>
        <dbReference type="PROSITE" id="PS50984"/>
    </source>
</evidence>
<dbReference type="InterPro" id="IPR020103">
    <property type="entry name" value="PsdUridine_synth_cat_dom_sf"/>
</dbReference>
<dbReference type="PIRSF" id="PIRSF037016">
    <property type="entry name" value="Pseudouridin_synth_euk_prd"/>
    <property type="match status" value="1"/>
</dbReference>
<dbReference type="PROSITE" id="PS01268">
    <property type="entry name" value="UPF0024"/>
    <property type="match status" value="1"/>
</dbReference>
<protein>
    <submittedName>
        <fullName evidence="6">tRNA pseudouridine synthase D (TruD) domain containing protein</fullName>
    </submittedName>
</protein>
<dbReference type="InterPro" id="IPR011760">
    <property type="entry name" value="PsdUridine_synth_TruD_insert"/>
</dbReference>
<comment type="caution">
    <text evidence="6">The sequence shown here is derived from an EMBL/GenBank/DDBJ whole genome shotgun (WGS) entry which is preliminary data.</text>
</comment>
<accession>A0AAD9GHS0</accession>
<dbReference type="InterPro" id="IPR042214">
    <property type="entry name" value="TruD_catalytic"/>
</dbReference>
<dbReference type="CDD" id="cd02576">
    <property type="entry name" value="PseudoU_synth_ScPUS7"/>
    <property type="match status" value="1"/>
</dbReference>
<feature type="domain" description="TRUD" evidence="5">
    <location>
        <begin position="429"/>
        <end position="772"/>
    </location>
</feature>
<dbReference type="PANTHER" id="PTHR13326:SF21">
    <property type="entry name" value="PSEUDOURIDYLATE SYNTHASE PUS7L"/>
    <property type="match status" value="1"/>
</dbReference>
<dbReference type="GO" id="GO:0008033">
    <property type="term" value="P:tRNA processing"/>
    <property type="evidence" value="ECO:0007669"/>
    <property type="project" value="UniProtKB-KW"/>
</dbReference>
<dbReference type="GO" id="GO:0005634">
    <property type="term" value="C:nucleus"/>
    <property type="evidence" value="ECO:0007669"/>
    <property type="project" value="TreeGrafter"/>
</dbReference>
<dbReference type="GO" id="GO:0003723">
    <property type="term" value="F:RNA binding"/>
    <property type="evidence" value="ECO:0007669"/>
    <property type="project" value="InterPro"/>
</dbReference>
<gene>
    <name evidence="6" type="ORF">X943_001261</name>
</gene>
<dbReference type="PROSITE" id="PS50984">
    <property type="entry name" value="TRUD"/>
    <property type="match status" value="1"/>
</dbReference>
<dbReference type="GO" id="GO:0009982">
    <property type="term" value="F:pseudouridine synthase activity"/>
    <property type="evidence" value="ECO:0007669"/>
    <property type="project" value="InterPro"/>
</dbReference>
<reference evidence="6" key="1">
    <citation type="journal article" date="2014" name="Nucleic Acids Res.">
        <title>The evolutionary dynamics of variant antigen genes in Babesia reveal a history of genomic innovation underlying host-parasite interaction.</title>
        <authorList>
            <person name="Jackson A.P."/>
            <person name="Otto T.D."/>
            <person name="Darby A."/>
            <person name="Ramaprasad A."/>
            <person name="Xia D."/>
            <person name="Echaide I.E."/>
            <person name="Farber M."/>
            <person name="Gahlot S."/>
            <person name="Gamble J."/>
            <person name="Gupta D."/>
            <person name="Gupta Y."/>
            <person name="Jackson L."/>
            <person name="Malandrin L."/>
            <person name="Malas T.B."/>
            <person name="Moussa E."/>
            <person name="Nair M."/>
            <person name="Reid A.J."/>
            <person name="Sanders M."/>
            <person name="Sharma J."/>
            <person name="Tracey A."/>
            <person name="Quail M.A."/>
            <person name="Weir W."/>
            <person name="Wastling J.M."/>
            <person name="Hall N."/>
            <person name="Willadsen P."/>
            <person name="Lingelbach K."/>
            <person name="Shiels B."/>
            <person name="Tait A."/>
            <person name="Berriman M."/>
            <person name="Allred D.R."/>
            <person name="Pain A."/>
        </authorList>
    </citation>
    <scope>NUCLEOTIDE SEQUENCE</scope>
    <source>
        <strain evidence="6">1802A</strain>
    </source>
</reference>
<proteinExistence type="inferred from homology"/>
<reference evidence="6" key="2">
    <citation type="submission" date="2021-05" db="EMBL/GenBank/DDBJ databases">
        <authorList>
            <person name="Pain A."/>
        </authorList>
    </citation>
    <scope>NUCLEOTIDE SEQUENCE</scope>
    <source>
        <strain evidence="6">1802A</strain>
    </source>
</reference>
<evidence type="ECO:0000313" key="7">
    <source>
        <dbReference type="Proteomes" id="UP001195914"/>
    </source>
</evidence>
<dbReference type="Proteomes" id="UP001195914">
    <property type="component" value="Unassembled WGS sequence"/>
</dbReference>
<dbReference type="SUPFAM" id="SSF55120">
    <property type="entry name" value="Pseudouridine synthase"/>
    <property type="match status" value="1"/>
</dbReference>
<keyword evidence="3" id="KW-0413">Isomerase</keyword>
<evidence type="ECO:0000256" key="2">
    <source>
        <dbReference type="ARBA" id="ARBA00022694"/>
    </source>
</evidence>
<dbReference type="AlphaFoldDB" id="A0AAD9GHS0"/>
<comment type="similarity">
    <text evidence="1">Belongs to the pseudouridine synthase TruD family.</text>
</comment>
<dbReference type="InterPro" id="IPR020119">
    <property type="entry name" value="PsdUridine_synth_TruD_CS"/>
</dbReference>
<dbReference type="InterPro" id="IPR001656">
    <property type="entry name" value="PsdUridine_synth_TruD"/>
</dbReference>
<evidence type="ECO:0000256" key="4">
    <source>
        <dbReference type="SAM" id="MobiDB-lite"/>
    </source>
</evidence>
<sequence>MGAMDMEKDNTPCENASYERENDGGVCQHINKPHIGDKMESSDQSIDADCLSEGKSQLMGMGTTMVDLMMPGECTNRIEGIIKYIPEDFVVNEIDPTGRIVISRRSVRPTVATQAVEHERNRTSGEAFLKLRKIGNPIGTMKYPSNIFTKEDSIRMDALLDDLVSHMSDMAMPEISWKKPPFCLVMLCDDENQKELRTRAHVFIRENLPFLESVASPLAQFREQKESAQYVGRFMSQAETADENRLVVKVFPRKTCILAINAVRAASEDWSSDALKDLPAGNSPTLDSVVRHLDITDYSNFPDEFKERQKMKQYLHFSVQKRDRSTHEITHMLCRALHRSSHDIFTAGNKDRRAVTTQKFCIRRAKIEDFVEAMAQSKWIDGVVVSDFYYSPERLRLGDLRGNSFWVTIRGIQDVTSARLNLESLRVHGFLNYFGLQRFGSLHIGTHMVGAAMLRRDYEGVARLIVNDDEAMNRYLAAIGVNGKENEEAVETAQPPNMEIHDEGSQRGFQHERSVVDPLLSFKQSPKRHRGGRGAGYKPQVDTKGTDLTTSSAVGTDVEHIVSGNTDTPAAVEENEMGTLGASECGTADDSTTIKQGPRSTFIERELISGMARKQRIEDVLRRIPANVLSIYVHATQSLVFNYVLTERLKKYGMKPIPGDFVIRASPSPIANSYETKMEGATTHSPTCPPWESYEEMAQQVRVVEADDVESWSIYDIVLPLPGDNVDYPAFLKPVYERVAKEHFDLSLDMFTTVIKELPPRLKGRERCLVGVGGGYRHIVARAHNLQYYVIPELSRNTEVTPKAPPPFMHLKGQRSAHAEQNTSAQHMAWEHTHDGDTECMDCKVSTRNTLVVSCALPKSCYLTCALREVLSDESLERQHIS</sequence>
<evidence type="ECO:0000256" key="1">
    <source>
        <dbReference type="ARBA" id="ARBA00007953"/>
    </source>
</evidence>
<dbReference type="EMBL" id="JAHBMH010000024">
    <property type="protein sequence ID" value="KAK1938446.1"/>
    <property type="molecule type" value="Genomic_DNA"/>
</dbReference>
<feature type="compositionally biased region" description="Basic and acidic residues" evidence="4">
    <location>
        <begin position="1"/>
        <end position="23"/>
    </location>
</feature>
<dbReference type="GO" id="GO:0001522">
    <property type="term" value="P:pseudouridine synthesis"/>
    <property type="evidence" value="ECO:0007669"/>
    <property type="project" value="InterPro"/>
</dbReference>
<keyword evidence="2" id="KW-0819">tRNA processing</keyword>
<evidence type="ECO:0000256" key="3">
    <source>
        <dbReference type="ARBA" id="ARBA00023235"/>
    </source>
</evidence>
<name>A0AAD9GHS0_BABDI</name>
<feature type="region of interest" description="Disordered" evidence="4">
    <location>
        <begin position="524"/>
        <end position="549"/>
    </location>
</feature>
<organism evidence="6 7">
    <name type="scientific">Babesia divergens</name>
    <dbReference type="NCBI Taxonomy" id="32595"/>
    <lineage>
        <taxon>Eukaryota</taxon>
        <taxon>Sar</taxon>
        <taxon>Alveolata</taxon>
        <taxon>Apicomplexa</taxon>
        <taxon>Aconoidasida</taxon>
        <taxon>Piroplasmida</taxon>
        <taxon>Babesiidae</taxon>
        <taxon>Babesia</taxon>
    </lineage>
</organism>
<feature type="region of interest" description="Disordered" evidence="4">
    <location>
        <begin position="1"/>
        <end position="25"/>
    </location>
</feature>
<evidence type="ECO:0000313" key="6">
    <source>
        <dbReference type="EMBL" id="KAK1938446.1"/>
    </source>
</evidence>
<keyword evidence="7" id="KW-1185">Reference proteome</keyword>
<dbReference type="Gene3D" id="3.30.2350.20">
    <property type="entry name" value="TruD, catalytic domain"/>
    <property type="match status" value="2"/>
</dbReference>
<dbReference type="Pfam" id="PF01142">
    <property type="entry name" value="TruD"/>
    <property type="match status" value="2"/>
</dbReference>
<dbReference type="PANTHER" id="PTHR13326">
    <property type="entry name" value="TRNA PSEUDOURIDINE SYNTHASE D"/>
    <property type="match status" value="1"/>
</dbReference>